<evidence type="ECO:0000313" key="1">
    <source>
        <dbReference type="EMBL" id="WZW86813.1"/>
    </source>
</evidence>
<evidence type="ECO:0000313" key="2">
    <source>
        <dbReference type="Proteomes" id="UP001449178"/>
    </source>
</evidence>
<proteinExistence type="predicted"/>
<dbReference type="Proteomes" id="UP001449178">
    <property type="component" value="Chromosome"/>
</dbReference>
<reference evidence="1 2" key="1">
    <citation type="submission" date="2024-03" db="EMBL/GenBank/DDBJ databases">
        <title>Complete Genome Sequence and Annotation of Ignatzschineria larvae DSM 13226.</title>
        <authorList>
            <person name="Cantrell E."/>
            <person name="Burcham Z.M."/>
        </authorList>
    </citation>
    <scope>NUCLEOTIDE SEQUENCE [LARGE SCALE GENOMIC DNA]</scope>
    <source>
        <strain evidence="1 2">DSM 13226</strain>
    </source>
</reference>
<protein>
    <submittedName>
        <fullName evidence="1">Type I-F CRISPR-associated protein Csy1</fullName>
    </submittedName>
</protein>
<dbReference type="Pfam" id="PF09611">
    <property type="entry name" value="Cas_Csy1"/>
    <property type="match status" value="1"/>
</dbReference>
<accession>A0ABZ3C133</accession>
<dbReference type="NCBIfam" id="TIGR02564">
    <property type="entry name" value="cas_Csy1"/>
    <property type="match status" value="1"/>
</dbReference>
<organism evidence="1 2">
    <name type="scientific">Ignatzschineria larvae DSM 13226</name>
    <dbReference type="NCBI Taxonomy" id="1111732"/>
    <lineage>
        <taxon>Bacteria</taxon>
        <taxon>Pseudomonadati</taxon>
        <taxon>Pseudomonadota</taxon>
        <taxon>Gammaproteobacteria</taxon>
        <taxon>Cardiobacteriales</taxon>
        <taxon>Ignatzschineriaceae</taxon>
        <taxon>Ignatzschineria</taxon>
    </lineage>
</organism>
<keyword evidence="2" id="KW-1185">Reference proteome</keyword>
<dbReference type="RefSeq" id="WP_026879509.1">
    <property type="nucleotide sequence ID" value="NZ_CP150637.1"/>
</dbReference>
<gene>
    <name evidence="1" type="primary">csy1</name>
    <name evidence="1" type="ORF">WMO13_05325</name>
</gene>
<dbReference type="InterPro" id="IPR013397">
    <property type="entry name" value="CRISPR-assoc_prot_Csy1"/>
</dbReference>
<dbReference type="EMBL" id="CP150637">
    <property type="protein sequence ID" value="WZW86813.1"/>
    <property type="molecule type" value="Genomic_DNA"/>
</dbReference>
<sequence length="460" mass="53654">MEVAYQKEELTADEEIAFIFNARKNKREEDELESQFILAQLDKLAEMDIKPQSLNFESQKMEINVKKQELKQKYHPEIWLTWAAKNAQNVVFATHVPKLTHSIIDSSAFFDNTTADKDSYLTTAKLKSIAIDGAVRGNQYAPVYQFLELERNGKKLASVFEDLETNILEDFARDKMQSLEWNKGFSAALSTGRPTAHSLLKQVYFPIAKDGYHLLCNVVSSSQAQAIFEFMRRNTNIDYKLKSNRKYSPNEFFNFLNRANISITASNHGNASQLNGKRGGRLNLVSSQPPIWQSQLKPPIYKSSFFYELSRSFEVREIIQYLADFLSRFENLQLSIKNPKRMKWLEHWLENLSDEVLVYVKTIQTLPAGWSKTANIKLKLAHQLLLDCNRDDEFFIHERNSFDWGEVIIQDFAHWLNYRLRRANEKFTPQDAHTKLWMKLFKTNFRDVLNIKYLASEEGQ</sequence>
<name>A0ABZ3C133_9GAMM</name>